<sequence>MEKQFDLSAVDSPAKEILNLDFSKRQLNGKLKAFNFLEGGETMLYIPSLELSAYGDTLDEANDMMKNHVFTSFIDSIFEENEAYVYEALEELGWIRNARLKNSLSKISNLTGIDILEDFDLPSNTVIEESLIEI</sequence>
<proteinExistence type="predicted"/>
<comment type="caution">
    <text evidence="1">The sequence shown here is derived from an EMBL/GenBank/DDBJ whole genome shotgun (WGS) entry which is preliminary data.</text>
</comment>
<dbReference type="EMBL" id="PRDK01000005">
    <property type="protein sequence ID" value="MBE8714105.1"/>
    <property type="molecule type" value="Genomic_DNA"/>
</dbReference>
<protein>
    <submittedName>
        <fullName evidence="1">Uncharacterized protein</fullName>
    </submittedName>
</protein>
<evidence type="ECO:0000313" key="1">
    <source>
        <dbReference type="EMBL" id="MBE8714105.1"/>
    </source>
</evidence>
<name>A0A928YRF5_9SPHI</name>
<accession>A0A928YRF5</accession>
<keyword evidence="2" id="KW-1185">Reference proteome</keyword>
<dbReference type="Proteomes" id="UP000616201">
    <property type="component" value="Unassembled WGS sequence"/>
</dbReference>
<dbReference type="RefSeq" id="WP_196934280.1">
    <property type="nucleotide sequence ID" value="NZ_MU158697.1"/>
</dbReference>
<evidence type="ECO:0000313" key="2">
    <source>
        <dbReference type="Proteomes" id="UP000616201"/>
    </source>
</evidence>
<gene>
    <name evidence="1" type="ORF">C4F49_10470</name>
</gene>
<organism evidence="1 2">
    <name type="scientific">Sphingobacterium hungaricum</name>
    <dbReference type="NCBI Taxonomy" id="2082723"/>
    <lineage>
        <taxon>Bacteria</taxon>
        <taxon>Pseudomonadati</taxon>
        <taxon>Bacteroidota</taxon>
        <taxon>Sphingobacteriia</taxon>
        <taxon>Sphingobacteriales</taxon>
        <taxon>Sphingobacteriaceae</taxon>
        <taxon>Sphingobacterium</taxon>
    </lineage>
</organism>
<reference evidence="1" key="1">
    <citation type="submission" date="2018-02" db="EMBL/GenBank/DDBJ databases">
        <authorList>
            <person name="Vasarhelyi B.M."/>
            <person name="Deshmukh S."/>
            <person name="Balint B."/>
            <person name="Kukolya J."/>
        </authorList>
    </citation>
    <scope>NUCLEOTIDE SEQUENCE</scope>
    <source>
        <strain evidence="1">KB22</strain>
    </source>
</reference>
<dbReference type="AlphaFoldDB" id="A0A928YRF5"/>